<comment type="caution">
    <text evidence="2">The sequence shown here is derived from an EMBL/GenBank/DDBJ whole genome shotgun (WGS) entry which is preliminary data.</text>
</comment>
<name>A0ABT6ZPX1_9ACTN</name>
<sequence length="388" mass="40938">MAEPMMTERITTGMRGGLRVSGLVILGAVHFGLALPALLVNLSSYERPWIQLAAFSALTLILLADAFMEATGRQRPPYWAAAGTLAALVTSVVATSQLPAAYFLGTHHWSFLEVGWFGVLLLFGRGPGAALAFIGCHLALTLGQLTLAGLPTRADAAGMGVSAVAVCAFQVAAAIMAELLRNVAAAAGETLREQERMRTEAEISARIHADQRERYRELDDTALPLLAGLADGSLSAADEEVRRRCGMEAARLRRLFAERDFAPDPLVHELRACIGEAERYGVDVQLAVRGAPTGLAQPVRRALTEPVLAALLAADRGARVTVVRGGGAVRVGVVTDAPDTRIPWPTLRGLRVRTVRGEGRLWTEISCPVEGTGGGAAAGPGANRSASV</sequence>
<evidence type="ECO:0000256" key="1">
    <source>
        <dbReference type="SAM" id="Phobius"/>
    </source>
</evidence>
<evidence type="ECO:0008006" key="4">
    <source>
        <dbReference type="Google" id="ProtNLM"/>
    </source>
</evidence>
<evidence type="ECO:0000313" key="2">
    <source>
        <dbReference type="EMBL" id="MDJ1131104.1"/>
    </source>
</evidence>
<feature type="transmembrane region" description="Helical" evidence="1">
    <location>
        <begin position="48"/>
        <end position="67"/>
    </location>
</feature>
<keyword evidence="3" id="KW-1185">Reference proteome</keyword>
<keyword evidence="1" id="KW-0472">Membrane</keyword>
<dbReference type="Proteomes" id="UP001214441">
    <property type="component" value="Unassembled WGS sequence"/>
</dbReference>
<protein>
    <recommendedName>
        <fullName evidence="4">Signal transduction histidine kinase</fullName>
    </recommendedName>
</protein>
<feature type="transmembrane region" description="Helical" evidence="1">
    <location>
        <begin position="20"/>
        <end position="42"/>
    </location>
</feature>
<reference evidence="2 3" key="1">
    <citation type="submission" date="2023-05" db="EMBL/GenBank/DDBJ databases">
        <title>Streptantibioticus silvisoli sp. nov., acidotolerant actinomycetes 1 from pine litter.</title>
        <authorList>
            <person name="Swiecimska M."/>
            <person name="Golinska P."/>
            <person name="Sangal V."/>
            <person name="Wachnowicz B."/>
            <person name="Goodfellow M."/>
        </authorList>
    </citation>
    <scope>NUCLEOTIDE SEQUENCE [LARGE SCALE GENOMIC DNA]</scope>
    <source>
        <strain evidence="2 3">DSM 42109</strain>
    </source>
</reference>
<organism evidence="2 3">
    <name type="scientific">Streptomyces iconiensis</name>
    <dbReference type="NCBI Taxonomy" id="1384038"/>
    <lineage>
        <taxon>Bacteria</taxon>
        <taxon>Bacillati</taxon>
        <taxon>Actinomycetota</taxon>
        <taxon>Actinomycetes</taxon>
        <taxon>Kitasatosporales</taxon>
        <taxon>Streptomycetaceae</taxon>
        <taxon>Streptomyces</taxon>
    </lineage>
</organism>
<dbReference type="RefSeq" id="WP_274045235.1">
    <property type="nucleotide sequence ID" value="NZ_JANCPR020000003.1"/>
</dbReference>
<dbReference type="EMBL" id="JANCPR020000003">
    <property type="protein sequence ID" value="MDJ1131104.1"/>
    <property type="molecule type" value="Genomic_DNA"/>
</dbReference>
<evidence type="ECO:0000313" key="3">
    <source>
        <dbReference type="Proteomes" id="UP001214441"/>
    </source>
</evidence>
<feature type="transmembrane region" description="Helical" evidence="1">
    <location>
        <begin position="79"/>
        <end position="100"/>
    </location>
</feature>
<gene>
    <name evidence="2" type="ORF">NMN56_003860</name>
</gene>
<keyword evidence="1" id="KW-1133">Transmembrane helix</keyword>
<proteinExistence type="predicted"/>
<keyword evidence="1" id="KW-0812">Transmembrane</keyword>
<feature type="transmembrane region" description="Helical" evidence="1">
    <location>
        <begin position="156"/>
        <end position="177"/>
    </location>
</feature>
<accession>A0ABT6ZPX1</accession>